<dbReference type="PANTHER" id="PTHR30290:SF10">
    <property type="entry name" value="PERIPLASMIC OLIGOPEPTIDE-BINDING PROTEIN-RELATED"/>
    <property type="match status" value="1"/>
</dbReference>
<dbReference type="InterPro" id="IPR039424">
    <property type="entry name" value="SBP_5"/>
</dbReference>
<dbReference type="PROSITE" id="PS01040">
    <property type="entry name" value="SBP_BACTERIAL_5"/>
    <property type="match status" value="1"/>
</dbReference>
<evidence type="ECO:0000313" key="8">
    <source>
        <dbReference type="Proteomes" id="UP000216998"/>
    </source>
</evidence>
<dbReference type="Gene3D" id="3.10.105.10">
    <property type="entry name" value="Dipeptide-binding Protein, Domain 3"/>
    <property type="match status" value="1"/>
</dbReference>
<keyword evidence="3" id="KW-0813">Transport</keyword>
<evidence type="ECO:0000256" key="4">
    <source>
        <dbReference type="ARBA" id="ARBA00022729"/>
    </source>
</evidence>
<comment type="similarity">
    <text evidence="2">Belongs to the bacterial solute-binding protein 5 family.</text>
</comment>
<dbReference type="OrthoDB" id="9803988at2"/>
<dbReference type="AlphaFoldDB" id="A0A255Z621"/>
<feature type="chain" id="PRO_5012761863" evidence="5">
    <location>
        <begin position="26"/>
        <end position="537"/>
    </location>
</feature>
<evidence type="ECO:0000256" key="2">
    <source>
        <dbReference type="ARBA" id="ARBA00005695"/>
    </source>
</evidence>
<reference evidence="7 8" key="1">
    <citation type="submission" date="2017-07" db="EMBL/GenBank/DDBJ databases">
        <title>Niveispirillum cyanobacteriorum sp. nov., isolated from cyanobacterial aggregates in a eutrophic lake.</title>
        <authorList>
            <person name="Cai H."/>
        </authorList>
    </citation>
    <scope>NUCLEOTIDE SEQUENCE [LARGE SCALE GENOMIC DNA]</scope>
    <source>
        <strain evidence="8">TH1-14</strain>
    </source>
</reference>
<evidence type="ECO:0000256" key="3">
    <source>
        <dbReference type="ARBA" id="ARBA00022448"/>
    </source>
</evidence>
<dbReference type="FunFam" id="3.90.76.10:FF:000001">
    <property type="entry name" value="Oligopeptide ABC transporter substrate-binding protein"/>
    <property type="match status" value="1"/>
</dbReference>
<dbReference type="Gene3D" id="3.40.190.10">
    <property type="entry name" value="Periplasmic binding protein-like II"/>
    <property type="match status" value="1"/>
</dbReference>
<dbReference type="Pfam" id="PF00496">
    <property type="entry name" value="SBP_bac_5"/>
    <property type="match status" value="1"/>
</dbReference>
<gene>
    <name evidence="7" type="ORF">CHU95_03040</name>
</gene>
<protein>
    <submittedName>
        <fullName evidence="7">Peptide ABC transporter substrate-binding protein</fullName>
    </submittedName>
</protein>
<dbReference type="GO" id="GO:0030288">
    <property type="term" value="C:outer membrane-bounded periplasmic space"/>
    <property type="evidence" value="ECO:0007669"/>
    <property type="project" value="TreeGrafter"/>
</dbReference>
<sequence>MSSLWKSLRGVVAATALFATGMSVAAVPAQAEKVLHRGNGAEPETLDPAKSSGVPESWLQYDLFDGLLVPDGKGNFIPGAAEKWDVSADGLVYTFHLRRNAKWSDGTPVTAQDWVYSWRRVVDPKTMADYAYFLWQVKNAQDITLGRKPLETMGVRAVDDYTFEVTLRAATPYFLSMLHHHATYAVSKANVEKFGSEFVKPGNLVTNGAYMLVESVPQSHIKMVKNPHHHDAANTKIDTVFYYPTENQEAELKRFRAGELHVTYEVPVAQMQWLRQNMPAELRLAPYFGTYFYAPNMTKEPWKSNKDLRLALNLAIDRDIIVEKVNQRGEVPAYNFVPPNTTSYTQQIPDYANWTQAQRDAKAKELIAKAGYGPGGKPLAVEILYNTQENHRKVAIAIASMWQQKLGVKVTLNNQEWKVFLSTRDEKKFKDITRHGWIGDYNDANNFLELVRGDIGKQNPSAFSNPEFDRLMSEANVTADLAKRADLLQQAERLMIEEVAIFPIHFYSSRHMVSPKLIGWTDNLQDLHPTRFLDVKP</sequence>
<dbReference type="InterPro" id="IPR000914">
    <property type="entry name" value="SBP_5_dom"/>
</dbReference>
<keyword evidence="4 5" id="KW-0732">Signal</keyword>
<feature type="domain" description="Solute-binding protein family 5" evidence="6">
    <location>
        <begin position="76"/>
        <end position="454"/>
    </location>
</feature>
<dbReference type="SUPFAM" id="SSF53850">
    <property type="entry name" value="Periplasmic binding protein-like II"/>
    <property type="match status" value="1"/>
</dbReference>
<dbReference type="PANTHER" id="PTHR30290">
    <property type="entry name" value="PERIPLASMIC BINDING COMPONENT OF ABC TRANSPORTER"/>
    <property type="match status" value="1"/>
</dbReference>
<keyword evidence="8" id="KW-1185">Reference proteome</keyword>
<dbReference type="PIRSF" id="PIRSF002741">
    <property type="entry name" value="MppA"/>
    <property type="match status" value="1"/>
</dbReference>
<evidence type="ECO:0000256" key="1">
    <source>
        <dbReference type="ARBA" id="ARBA00004418"/>
    </source>
</evidence>
<dbReference type="RefSeq" id="WP_094453614.1">
    <property type="nucleotide sequence ID" value="NZ_NOXU01000019.1"/>
</dbReference>
<organism evidence="7 8">
    <name type="scientific">Niveispirillum lacus</name>
    <dbReference type="NCBI Taxonomy" id="1981099"/>
    <lineage>
        <taxon>Bacteria</taxon>
        <taxon>Pseudomonadati</taxon>
        <taxon>Pseudomonadota</taxon>
        <taxon>Alphaproteobacteria</taxon>
        <taxon>Rhodospirillales</taxon>
        <taxon>Azospirillaceae</taxon>
        <taxon>Niveispirillum</taxon>
    </lineage>
</organism>
<dbReference type="FunFam" id="3.10.105.10:FF:000001">
    <property type="entry name" value="Oligopeptide ABC transporter, oligopeptide-binding protein"/>
    <property type="match status" value="1"/>
</dbReference>
<dbReference type="GO" id="GO:0015833">
    <property type="term" value="P:peptide transport"/>
    <property type="evidence" value="ECO:0007669"/>
    <property type="project" value="TreeGrafter"/>
</dbReference>
<dbReference type="InterPro" id="IPR030678">
    <property type="entry name" value="Peptide/Ni-bd"/>
</dbReference>
<evidence type="ECO:0000259" key="6">
    <source>
        <dbReference type="Pfam" id="PF00496"/>
    </source>
</evidence>
<comment type="caution">
    <text evidence="7">The sequence shown here is derived from an EMBL/GenBank/DDBJ whole genome shotgun (WGS) entry which is preliminary data.</text>
</comment>
<feature type="signal peptide" evidence="5">
    <location>
        <begin position="1"/>
        <end position="25"/>
    </location>
</feature>
<accession>A0A255Z621</accession>
<dbReference type="GO" id="GO:0043190">
    <property type="term" value="C:ATP-binding cassette (ABC) transporter complex"/>
    <property type="evidence" value="ECO:0007669"/>
    <property type="project" value="InterPro"/>
</dbReference>
<dbReference type="InterPro" id="IPR023765">
    <property type="entry name" value="SBP_5_CS"/>
</dbReference>
<dbReference type="EMBL" id="NOXU01000019">
    <property type="protein sequence ID" value="OYQ36977.1"/>
    <property type="molecule type" value="Genomic_DNA"/>
</dbReference>
<name>A0A255Z621_9PROT</name>
<dbReference type="GO" id="GO:1904680">
    <property type="term" value="F:peptide transmembrane transporter activity"/>
    <property type="evidence" value="ECO:0007669"/>
    <property type="project" value="TreeGrafter"/>
</dbReference>
<dbReference type="Proteomes" id="UP000216998">
    <property type="component" value="Unassembled WGS sequence"/>
</dbReference>
<dbReference type="CDD" id="cd08504">
    <property type="entry name" value="PBP2_OppA"/>
    <property type="match status" value="1"/>
</dbReference>
<comment type="subcellular location">
    <subcellularLocation>
        <location evidence="1">Periplasm</location>
    </subcellularLocation>
</comment>
<evidence type="ECO:0000256" key="5">
    <source>
        <dbReference type="SAM" id="SignalP"/>
    </source>
</evidence>
<dbReference type="Gene3D" id="3.90.76.10">
    <property type="entry name" value="Dipeptide-binding Protein, Domain 1"/>
    <property type="match status" value="1"/>
</dbReference>
<proteinExistence type="inferred from homology"/>
<evidence type="ECO:0000313" key="7">
    <source>
        <dbReference type="EMBL" id="OYQ36977.1"/>
    </source>
</evidence>